<gene>
    <name evidence="6" type="ORF">METZ01_LOCUS229768</name>
</gene>
<keyword evidence="3" id="KW-0560">Oxidoreductase</keyword>
<evidence type="ECO:0000259" key="5">
    <source>
        <dbReference type="Pfam" id="PF00296"/>
    </source>
</evidence>
<evidence type="ECO:0000256" key="3">
    <source>
        <dbReference type="ARBA" id="ARBA00023002"/>
    </source>
</evidence>
<protein>
    <recommendedName>
        <fullName evidence="5">Luciferase-like domain-containing protein</fullName>
    </recommendedName>
</protein>
<proteinExistence type="predicted"/>
<sequence length="315" mass="35019">MAKLGLMLESQEDLNWEILFGIAEKVEQLGFESLFLSDHLTSVKGNKQLNSIPIWPALTALSMHTERIKIGPLVCSMTFRHPAQLAKMSVAVDQLSAGRLELGLGAGWYEEEHVMFGVNFPSARHRLELLQEGIQLIKALWSGQSSNFAGQHYQLSDSEMHPAPAQSSVPLIVGGMGNTTLKIAATHADEWNSYYVSIDTYSEKSQLVDRYCNSINRDPSTLRHSLMTPYVIGTNDQEIESHIAANRVVFPNLPGNLKDWCEAGFIGGSPQQLVDQMSDFEEAGVSRFILEHNSFHDQSPLELLAEKVLPVVTNR</sequence>
<dbReference type="GO" id="GO:0008726">
    <property type="term" value="F:alkanesulfonate monooxygenase activity"/>
    <property type="evidence" value="ECO:0007669"/>
    <property type="project" value="TreeGrafter"/>
</dbReference>
<keyword evidence="1" id="KW-0285">Flavoprotein</keyword>
<dbReference type="EMBL" id="UINC01056645">
    <property type="protein sequence ID" value="SVB76914.1"/>
    <property type="molecule type" value="Genomic_DNA"/>
</dbReference>
<name>A0A382GQ18_9ZZZZ</name>
<dbReference type="SUPFAM" id="SSF51679">
    <property type="entry name" value="Bacterial luciferase-like"/>
    <property type="match status" value="1"/>
</dbReference>
<dbReference type="InterPro" id="IPR050172">
    <property type="entry name" value="SsuD_RutA_monooxygenase"/>
</dbReference>
<evidence type="ECO:0000256" key="2">
    <source>
        <dbReference type="ARBA" id="ARBA00022643"/>
    </source>
</evidence>
<evidence type="ECO:0000256" key="4">
    <source>
        <dbReference type="ARBA" id="ARBA00023033"/>
    </source>
</evidence>
<organism evidence="6">
    <name type="scientific">marine metagenome</name>
    <dbReference type="NCBI Taxonomy" id="408172"/>
    <lineage>
        <taxon>unclassified sequences</taxon>
        <taxon>metagenomes</taxon>
        <taxon>ecological metagenomes</taxon>
    </lineage>
</organism>
<dbReference type="Pfam" id="PF00296">
    <property type="entry name" value="Bac_luciferase"/>
    <property type="match status" value="1"/>
</dbReference>
<dbReference type="InterPro" id="IPR011251">
    <property type="entry name" value="Luciferase-like_dom"/>
</dbReference>
<keyword evidence="4" id="KW-0503">Monooxygenase</keyword>
<keyword evidence="2" id="KW-0288">FMN</keyword>
<evidence type="ECO:0000313" key="6">
    <source>
        <dbReference type="EMBL" id="SVB76914.1"/>
    </source>
</evidence>
<dbReference type="Gene3D" id="3.20.20.30">
    <property type="entry name" value="Luciferase-like domain"/>
    <property type="match status" value="1"/>
</dbReference>
<dbReference type="PANTHER" id="PTHR42847:SF4">
    <property type="entry name" value="ALKANESULFONATE MONOOXYGENASE-RELATED"/>
    <property type="match status" value="1"/>
</dbReference>
<dbReference type="GO" id="GO:0046306">
    <property type="term" value="P:alkanesulfonate catabolic process"/>
    <property type="evidence" value="ECO:0007669"/>
    <property type="project" value="TreeGrafter"/>
</dbReference>
<dbReference type="PANTHER" id="PTHR42847">
    <property type="entry name" value="ALKANESULFONATE MONOOXYGENASE"/>
    <property type="match status" value="1"/>
</dbReference>
<evidence type="ECO:0000256" key="1">
    <source>
        <dbReference type="ARBA" id="ARBA00022630"/>
    </source>
</evidence>
<dbReference type="InterPro" id="IPR036661">
    <property type="entry name" value="Luciferase-like_sf"/>
</dbReference>
<accession>A0A382GQ18</accession>
<reference evidence="6" key="1">
    <citation type="submission" date="2018-05" db="EMBL/GenBank/DDBJ databases">
        <authorList>
            <person name="Lanie J.A."/>
            <person name="Ng W.-L."/>
            <person name="Kazmierczak K.M."/>
            <person name="Andrzejewski T.M."/>
            <person name="Davidsen T.M."/>
            <person name="Wayne K.J."/>
            <person name="Tettelin H."/>
            <person name="Glass J.I."/>
            <person name="Rusch D."/>
            <person name="Podicherti R."/>
            <person name="Tsui H.-C.T."/>
            <person name="Winkler M.E."/>
        </authorList>
    </citation>
    <scope>NUCLEOTIDE SEQUENCE</scope>
</reference>
<feature type="domain" description="Luciferase-like" evidence="5">
    <location>
        <begin position="19"/>
        <end position="247"/>
    </location>
</feature>
<dbReference type="AlphaFoldDB" id="A0A382GQ18"/>